<reference evidence="2 3" key="1">
    <citation type="submission" date="2016-03" db="EMBL/GenBank/DDBJ databases">
        <title>Deep-sea bacteria in the southern Pacific.</title>
        <authorList>
            <person name="Tang K."/>
        </authorList>
    </citation>
    <scope>NUCLEOTIDE SEQUENCE [LARGE SCALE GENOMIC DNA]</scope>
    <source>
        <strain evidence="2 3">JLT2016</strain>
    </source>
</reference>
<sequence>MANRPQLVDQYGRAVKRAELTREVAAPTIGGVRSPITGYPGDGLTPDRLAVILREADAGDPIRYLELAETIEERDLHYAGVLGTRKRSVSQIEITVQEGGESQHDLDMAKMVRTWLDRDELSDETFDILDAMGKGYSFTEIIWDTSSLQWQPARLEYRDPRWFRFARHDLATPMMIDDSGQDVALPAYKFIFARLKAKSGIALRSGLARLATWNWMFKAYTQRDWAIFTQTYGQPIRVGKYGPGTDAKERDTLFRAVANIGGDCAAIIPESMMIEFVEAKSIGSSTDHYERRSDWLDKQMSKAVLGQTATTDAETGGLGSGKEHREVQQDIEAADCKALAAILNRDLVRPWIDLEYGPQTAYPRIVIKRQEPEDLKAFSDAVGPLIDRGLRVATSEVLEKFGLSDAAKDAEILRPKGETPAPAQTQPPGGDGMGRESAIKYPFNTRPDAPRGSAALQTETPSESRSEPLAPATDRLAREAAPEIETMLEQIEVMLETAGSLEEAREMLMTAWPDLATDGLVSVMTDAFFAAYAGGRALIEDEAADG</sequence>
<accession>A0A1U7CZM3</accession>
<feature type="region of interest" description="Disordered" evidence="1">
    <location>
        <begin position="409"/>
        <end position="474"/>
    </location>
</feature>
<dbReference type="InterPro" id="IPR009279">
    <property type="entry name" value="Portal_Mu"/>
</dbReference>
<protein>
    <submittedName>
        <fullName evidence="2">Mu-like prophage protein gp29</fullName>
    </submittedName>
</protein>
<dbReference type="KEGG" id="tpro:Ga0080559_TMP489"/>
<keyword evidence="3" id="KW-1185">Reference proteome</keyword>
<name>A0A1U7CZM3_9RHOB</name>
<organism evidence="2 3">
    <name type="scientific">Salipiger profundus</name>
    <dbReference type="NCBI Taxonomy" id="1229727"/>
    <lineage>
        <taxon>Bacteria</taxon>
        <taxon>Pseudomonadati</taxon>
        <taxon>Pseudomonadota</taxon>
        <taxon>Alphaproteobacteria</taxon>
        <taxon>Rhodobacterales</taxon>
        <taxon>Roseobacteraceae</taxon>
        <taxon>Salipiger</taxon>
    </lineage>
</organism>
<evidence type="ECO:0000313" key="3">
    <source>
        <dbReference type="Proteomes" id="UP000186559"/>
    </source>
</evidence>
<proteinExistence type="predicted"/>
<dbReference type="RefSeq" id="WP_076621966.1">
    <property type="nucleotide sequence ID" value="NZ_BMEW01000002.1"/>
</dbReference>
<dbReference type="STRING" id="1229727.Ga0080559_TMP489"/>
<dbReference type="EMBL" id="CP014796">
    <property type="protein sequence ID" value="APX21285.1"/>
    <property type="molecule type" value="Genomic_DNA"/>
</dbReference>
<dbReference type="Pfam" id="PF06074">
    <property type="entry name" value="Portal_Mu"/>
    <property type="match status" value="1"/>
</dbReference>
<evidence type="ECO:0000256" key="1">
    <source>
        <dbReference type="SAM" id="MobiDB-lite"/>
    </source>
</evidence>
<dbReference type="AlphaFoldDB" id="A0A1U7CZM3"/>
<gene>
    <name evidence="2" type="ORF">Ga0080559_TMP489</name>
</gene>
<evidence type="ECO:0000313" key="2">
    <source>
        <dbReference type="EMBL" id="APX21285.1"/>
    </source>
</evidence>
<dbReference type="Proteomes" id="UP000186559">
    <property type="component" value="Chromosome"/>
</dbReference>